<evidence type="ECO:0000256" key="2">
    <source>
        <dbReference type="ARBA" id="ARBA00022475"/>
    </source>
</evidence>
<dbReference type="PANTHER" id="PTHR33362:SF2">
    <property type="entry name" value="TRAP TRANSPORTER LARGE PERMEASE PROTEIN"/>
    <property type="match status" value="1"/>
</dbReference>
<dbReference type="Pfam" id="PF06808">
    <property type="entry name" value="DctM"/>
    <property type="match status" value="1"/>
</dbReference>
<keyword evidence="5 7" id="KW-1133">Transmembrane helix</keyword>
<evidence type="ECO:0000256" key="7">
    <source>
        <dbReference type="SAM" id="Phobius"/>
    </source>
</evidence>
<dbReference type="PANTHER" id="PTHR33362">
    <property type="entry name" value="SIALIC ACID TRAP TRANSPORTER PERMEASE PROTEIN SIAT-RELATED"/>
    <property type="match status" value="1"/>
</dbReference>
<dbReference type="EMBL" id="CABM01000032">
    <property type="protein sequence ID" value="CBH96814.1"/>
    <property type="molecule type" value="Genomic_DNA"/>
</dbReference>
<comment type="caution">
    <text evidence="9">The sequence shown here is derived from an EMBL/GenBank/DDBJ whole genome shotgun (WGS) entry which is preliminary data.</text>
</comment>
<sequence>MASMPGGAIAFLAVSIVLFIALGSVLEGIPAMGLFGSLLFPIAQQLGLNEVHYAMVAVLAMGLGLFTPPIGVGYYAACATGRVNPDAGIRPMLGYMVALLIGIIIVAAVPWLSTCFF</sequence>
<name>E6PPG1_9ZZZZ</name>
<dbReference type="InterPro" id="IPR010656">
    <property type="entry name" value="DctM"/>
</dbReference>
<gene>
    <name evidence="9" type="ORF">CARN2_2531</name>
</gene>
<feature type="transmembrane region" description="Helical" evidence="7">
    <location>
        <begin position="92"/>
        <end position="112"/>
    </location>
</feature>
<reference evidence="9" key="1">
    <citation type="submission" date="2009-10" db="EMBL/GenBank/DDBJ databases">
        <title>Diversity of trophic interactions inside an arsenic-rich microbial ecosystem.</title>
        <authorList>
            <person name="Bertin P.N."/>
            <person name="Heinrich-Salmeron A."/>
            <person name="Pelletier E."/>
            <person name="Goulhen-Chollet F."/>
            <person name="Arsene-Ploetze F."/>
            <person name="Gallien S."/>
            <person name="Calteau A."/>
            <person name="Vallenet D."/>
            <person name="Casiot C."/>
            <person name="Chane-Woon-Ming B."/>
            <person name="Giloteaux L."/>
            <person name="Barakat M."/>
            <person name="Bonnefoy V."/>
            <person name="Bruneel O."/>
            <person name="Chandler M."/>
            <person name="Cleiss J."/>
            <person name="Duran R."/>
            <person name="Elbaz-Poulichet F."/>
            <person name="Fonknechten N."/>
            <person name="Lauga B."/>
            <person name="Mornico D."/>
            <person name="Ortet P."/>
            <person name="Schaeffer C."/>
            <person name="Siguier P."/>
            <person name="Alexander Thil Smith A."/>
            <person name="Van Dorsselaer A."/>
            <person name="Weissenbach J."/>
            <person name="Medigue C."/>
            <person name="Le Paslier D."/>
        </authorList>
    </citation>
    <scope>NUCLEOTIDE SEQUENCE</scope>
</reference>
<evidence type="ECO:0000259" key="8">
    <source>
        <dbReference type="Pfam" id="PF06808"/>
    </source>
</evidence>
<dbReference type="GO" id="GO:0005886">
    <property type="term" value="C:plasma membrane"/>
    <property type="evidence" value="ECO:0007669"/>
    <property type="project" value="UniProtKB-SubCell"/>
</dbReference>
<evidence type="ECO:0000256" key="1">
    <source>
        <dbReference type="ARBA" id="ARBA00004429"/>
    </source>
</evidence>
<dbReference type="AlphaFoldDB" id="E6PPG1"/>
<dbReference type="InterPro" id="IPR004681">
    <property type="entry name" value="TRAP_DctM"/>
</dbReference>
<evidence type="ECO:0000313" key="9">
    <source>
        <dbReference type="EMBL" id="CBH96814.1"/>
    </source>
</evidence>
<proteinExistence type="predicted"/>
<evidence type="ECO:0000256" key="5">
    <source>
        <dbReference type="ARBA" id="ARBA00022989"/>
    </source>
</evidence>
<feature type="domain" description="TRAP C4-dicarboxylate transport system permease DctM subunit" evidence="8">
    <location>
        <begin position="1"/>
        <end position="112"/>
    </location>
</feature>
<keyword evidence="3" id="KW-0997">Cell inner membrane</keyword>
<accession>E6PPG1</accession>
<evidence type="ECO:0000256" key="3">
    <source>
        <dbReference type="ARBA" id="ARBA00022519"/>
    </source>
</evidence>
<feature type="transmembrane region" description="Helical" evidence="7">
    <location>
        <begin position="52"/>
        <end position="80"/>
    </location>
</feature>
<comment type="subcellular location">
    <subcellularLocation>
        <location evidence="1">Cell inner membrane</location>
        <topology evidence="1">Multi-pass membrane protein</topology>
    </subcellularLocation>
</comment>
<protein>
    <submittedName>
        <fullName evidence="9">Putative TRAP-type C4-dicarboxylate transport system, fusion of small and large permease proteins (DctQ/dctM domains)</fullName>
    </submittedName>
</protein>
<evidence type="ECO:0000256" key="4">
    <source>
        <dbReference type="ARBA" id="ARBA00022692"/>
    </source>
</evidence>
<keyword evidence="6 7" id="KW-0472">Membrane</keyword>
<dbReference type="GO" id="GO:0022857">
    <property type="term" value="F:transmembrane transporter activity"/>
    <property type="evidence" value="ECO:0007669"/>
    <property type="project" value="TreeGrafter"/>
</dbReference>
<evidence type="ECO:0000256" key="6">
    <source>
        <dbReference type="ARBA" id="ARBA00023136"/>
    </source>
</evidence>
<keyword evidence="2" id="KW-1003">Cell membrane</keyword>
<organism evidence="9">
    <name type="scientific">mine drainage metagenome</name>
    <dbReference type="NCBI Taxonomy" id="410659"/>
    <lineage>
        <taxon>unclassified sequences</taxon>
        <taxon>metagenomes</taxon>
        <taxon>ecological metagenomes</taxon>
    </lineage>
</organism>
<keyword evidence="4 7" id="KW-0812">Transmembrane</keyword>